<feature type="domain" description="HTH marR-type" evidence="1">
    <location>
        <begin position="16"/>
        <end position="148"/>
    </location>
</feature>
<dbReference type="PRINTS" id="PR00598">
    <property type="entry name" value="HTHMARR"/>
</dbReference>
<reference evidence="2 3" key="1">
    <citation type="submission" date="2020-03" db="EMBL/GenBank/DDBJ databases">
        <title>Sequencing the genomes of 1000 actinobacteria strains.</title>
        <authorList>
            <person name="Klenk H.-P."/>
        </authorList>
    </citation>
    <scope>NUCLEOTIDE SEQUENCE [LARGE SCALE GENOMIC DNA]</scope>
    <source>
        <strain evidence="2 3">DSM 45685</strain>
    </source>
</reference>
<dbReference type="InterPro" id="IPR036388">
    <property type="entry name" value="WH-like_DNA-bd_sf"/>
</dbReference>
<protein>
    <submittedName>
        <fullName evidence="2">DNA-binding MarR family transcriptional regulator</fullName>
    </submittedName>
</protein>
<dbReference type="Pfam" id="PF12802">
    <property type="entry name" value="MarR_2"/>
    <property type="match status" value="1"/>
</dbReference>
<dbReference type="InterPro" id="IPR036390">
    <property type="entry name" value="WH_DNA-bd_sf"/>
</dbReference>
<dbReference type="GO" id="GO:0003700">
    <property type="term" value="F:DNA-binding transcription factor activity"/>
    <property type="evidence" value="ECO:0007669"/>
    <property type="project" value="InterPro"/>
</dbReference>
<dbReference type="EMBL" id="JAAOYM010000001">
    <property type="protein sequence ID" value="NIJ13115.1"/>
    <property type="molecule type" value="Genomic_DNA"/>
</dbReference>
<dbReference type="GO" id="GO:0003677">
    <property type="term" value="F:DNA binding"/>
    <property type="evidence" value="ECO:0007669"/>
    <property type="project" value="UniProtKB-KW"/>
</dbReference>
<dbReference type="InterPro" id="IPR000835">
    <property type="entry name" value="HTH_MarR-typ"/>
</dbReference>
<keyword evidence="2" id="KW-0238">DNA-binding</keyword>
<dbReference type="SUPFAM" id="SSF46785">
    <property type="entry name" value="Winged helix' DNA-binding domain"/>
    <property type="match status" value="1"/>
</dbReference>
<dbReference type="Proteomes" id="UP000545493">
    <property type="component" value="Unassembled WGS sequence"/>
</dbReference>
<accession>A0A7X5URZ6</accession>
<sequence>MTTADEDRAAVADFPTRTAAFLLAQLGAHARSRFAERAGELGLTLPDIVLLRMIACEPGRSQRSLAAELGVVPSRVVALIDSLDARGLVDRRRCPKDRRNHALHLTGKAHTLLARVREAAAAHEDDICAALDAGERTRLTALLERMALQQGLDTDPCPPCRSRV</sequence>
<evidence type="ECO:0000313" key="3">
    <source>
        <dbReference type="Proteomes" id="UP000545493"/>
    </source>
</evidence>
<dbReference type="Gene3D" id="1.10.10.10">
    <property type="entry name" value="Winged helix-like DNA-binding domain superfamily/Winged helix DNA-binding domain"/>
    <property type="match status" value="1"/>
</dbReference>
<evidence type="ECO:0000313" key="2">
    <source>
        <dbReference type="EMBL" id="NIJ13115.1"/>
    </source>
</evidence>
<keyword evidence="3" id="KW-1185">Reference proteome</keyword>
<dbReference type="PANTHER" id="PTHR33164">
    <property type="entry name" value="TRANSCRIPTIONAL REGULATOR, MARR FAMILY"/>
    <property type="match status" value="1"/>
</dbReference>
<dbReference type="RefSeq" id="WP_167172666.1">
    <property type="nucleotide sequence ID" value="NZ_JAAOYM010000001.1"/>
</dbReference>
<proteinExistence type="predicted"/>
<name>A0A7X5URZ6_9PSEU</name>
<organism evidence="2 3">
    <name type="scientific">Saccharomonospora amisosensis</name>
    <dbReference type="NCBI Taxonomy" id="1128677"/>
    <lineage>
        <taxon>Bacteria</taxon>
        <taxon>Bacillati</taxon>
        <taxon>Actinomycetota</taxon>
        <taxon>Actinomycetes</taxon>
        <taxon>Pseudonocardiales</taxon>
        <taxon>Pseudonocardiaceae</taxon>
        <taxon>Saccharomonospora</taxon>
    </lineage>
</organism>
<dbReference type="SMART" id="SM00347">
    <property type="entry name" value="HTH_MARR"/>
    <property type="match status" value="1"/>
</dbReference>
<evidence type="ECO:0000259" key="1">
    <source>
        <dbReference type="PROSITE" id="PS50995"/>
    </source>
</evidence>
<dbReference type="PROSITE" id="PS50995">
    <property type="entry name" value="HTH_MARR_2"/>
    <property type="match status" value="1"/>
</dbReference>
<comment type="caution">
    <text evidence="2">The sequence shown here is derived from an EMBL/GenBank/DDBJ whole genome shotgun (WGS) entry which is preliminary data.</text>
</comment>
<dbReference type="GO" id="GO:0006950">
    <property type="term" value="P:response to stress"/>
    <property type="evidence" value="ECO:0007669"/>
    <property type="project" value="TreeGrafter"/>
</dbReference>
<gene>
    <name evidence="2" type="ORF">FHU38_003459</name>
</gene>
<dbReference type="InterPro" id="IPR039422">
    <property type="entry name" value="MarR/SlyA-like"/>
</dbReference>
<dbReference type="AlphaFoldDB" id="A0A7X5URZ6"/>
<dbReference type="PANTHER" id="PTHR33164:SF89">
    <property type="entry name" value="MARR FAMILY REGULATORY PROTEIN"/>
    <property type="match status" value="1"/>
</dbReference>